<accession>A0A1G9QW58</accession>
<dbReference type="STRING" id="349095.SAMN05660299_00304"/>
<name>A0A1G9QW58_9FIRM</name>
<reference evidence="1 2" key="1">
    <citation type="submission" date="2016-10" db="EMBL/GenBank/DDBJ databases">
        <authorList>
            <person name="de Groot N.N."/>
        </authorList>
    </citation>
    <scope>NUCLEOTIDE SEQUENCE [LARGE SCALE GENOMIC DNA]</scope>
    <source>
        <strain evidence="1 2">DSM 16981</strain>
    </source>
</reference>
<protein>
    <recommendedName>
        <fullName evidence="3">DUF2577 domain-containing protein</fullName>
    </recommendedName>
</protein>
<dbReference type="OrthoDB" id="95576at2"/>
<gene>
    <name evidence="1" type="ORF">SAMN05660299_00304</name>
</gene>
<evidence type="ECO:0000313" key="2">
    <source>
        <dbReference type="Proteomes" id="UP000199309"/>
    </source>
</evidence>
<sequence>MISKNIPTAAQSMAKIVHSIHGIAQEEQLQGIMVGIITAPPPDIKVMVNNIELTKDDIYISEYLLIGYERTAKGHLVSATQDRSGGSGDAAYESHNHDINNEYTDTIVYTDTLKVGDRVSVIPVYGQDAQLYIIEDKVVKL</sequence>
<keyword evidence="2" id="KW-1185">Reference proteome</keyword>
<dbReference type="InterPro" id="IPR022555">
    <property type="entry name" value="DUF2577"/>
</dbReference>
<dbReference type="Proteomes" id="UP000199309">
    <property type="component" value="Unassembled WGS sequence"/>
</dbReference>
<evidence type="ECO:0000313" key="1">
    <source>
        <dbReference type="EMBL" id="SDM15183.1"/>
    </source>
</evidence>
<evidence type="ECO:0008006" key="3">
    <source>
        <dbReference type="Google" id="ProtNLM"/>
    </source>
</evidence>
<dbReference type="AlphaFoldDB" id="A0A1G9QW58"/>
<dbReference type="RefSeq" id="WP_091647555.1">
    <property type="nucleotide sequence ID" value="NZ_FNHQ01000002.1"/>
</dbReference>
<organism evidence="1 2">
    <name type="scientific">Megasphaera paucivorans</name>
    <dbReference type="NCBI Taxonomy" id="349095"/>
    <lineage>
        <taxon>Bacteria</taxon>
        <taxon>Bacillati</taxon>
        <taxon>Bacillota</taxon>
        <taxon>Negativicutes</taxon>
        <taxon>Veillonellales</taxon>
        <taxon>Veillonellaceae</taxon>
        <taxon>Megasphaera</taxon>
    </lineage>
</organism>
<dbReference type="EMBL" id="FNHQ01000002">
    <property type="protein sequence ID" value="SDM15183.1"/>
    <property type="molecule type" value="Genomic_DNA"/>
</dbReference>
<proteinExistence type="predicted"/>
<dbReference type="Pfam" id="PF10844">
    <property type="entry name" value="DUF2577"/>
    <property type="match status" value="1"/>
</dbReference>